<organism evidence="6 7">
    <name type="scientific">Tychonema bourrellyi FEM_GT703</name>
    <dbReference type="NCBI Taxonomy" id="2040638"/>
    <lineage>
        <taxon>Bacteria</taxon>
        <taxon>Bacillati</taxon>
        <taxon>Cyanobacteriota</taxon>
        <taxon>Cyanophyceae</taxon>
        <taxon>Oscillatoriophycideae</taxon>
        <taxon>Oscillatoriales</taxon>
        <taxon>Microcoleaceae</taxon>
        <taxon>Tychonema</taxon>
    </lineage>
</organism>
<dbReference type="Gene3D" id="2.40.50.90">
    <property type="match status" value="1"/>
</dbReference>
<evidence type="ECO:0000313" key="7">
    <source>
        <dbReference type="Proteomes" id="UP000226442"/>
    </source>
</evidence>
<keyword evidence="1" id="KW-0540">Nuclease</keyword>
<feature type="signal peptide" evidence="4">
    <location>
        <begin position="1"/>
        <end position="32"/>
    </location>
</feature>
<evidence type="ECO:0000259" key="5">
    <source>
        <dbReference type="PROSITE" id="PS50830"/>
    </source>
</evidence>
<dbReference type="GO" id="GO:0016787">
    <property type="term" value="F:hydrolase activity"/>
    <property type="evidence" value="ECO:0007669"/>
    <property type="project" value="UniProtKB-KW"/>
</dbReference>
<reference evidence="6" key="1">
    <citation type="submission" date="2017-10" db="EMBL/GenBank/DDBJ databases">
        <title>Draft genome sequence of the planktic cyanobacteria Tychonema bourrellyi isolated from alpine lentic freshwater.</title>
        <authorList>
            <person name="Tett A."/>
            <person name="Armanini F."/>
            <person name="Asnicar F."/>
            <person name="Boscaini A."/>
            <person name="Pasolli E."/>
            <person name="Zolfo M."/>
            <person name="Donati C."/>
            <person name="Salmaso N."/>
            <person name="Segata N."/>
        </authorList>
    </citation>
    <scope>NUCLEOTIDE SEQUENCE</scope>
    <source>
        <strain evidence="6">FEM_GT703</strain>
    </source>
</reference>
<keyword evidence="2" id="KW-0255">Endonuclease</keyword>
<dbReference type="InterPro" id="IPR035437">
    <property type="entry name" value="SNase_OB-fold_sf"/>
</dbReference>
<dbReference type="PROSITE" id="PS50830">
    <property type="entry name" value="TNASE_3"/>
    <property type="match status" value="1"/>
</dbReference>
<dbReference type="RefSeq" id="WP_096829273.1">
    <property type="nucleotide sequence ID" value="NZ_NXIB02000009.1"/>
</dbReference>
<proteinExistence type="predicted"/>
<dbReference type="Proteomes" id="UP000226442">
    <property type="component" value="Unassembled WGS sequence"/>
</dbReference>
<evidence type="ECO:0000256" key="4">
    <source>
        <dbReference type="SAM" id="SignalP"/>
    </source>
</evidence>
<dbReference type="PROSITE" id="PS51257">
    <property type="entry name" value="PROKAR_LIPOPROTEIN"/>
    <property type="match status" value="1"/>
</dbReference>
<feature type="chain" id="PRO_5013552152" evidence="4">
    <location>
        <begin position="33"/>
        <end position="190"/>
    </location>
</feature>
<feature type="domain" description="TNase-like" evidence="5">
    <location>
        <begin position="32"/>
        <end position="176"/>
    </location>
</feature>
<dbReference type="GO" id="GO:0004519">
    <property type="term" value="F:endonuclease activity"/>
    <property type="evidence" value="ECO:0007669"/>
    <property type="project" value="UniProtKB-KW"/>
</dbReference>
<dbReference type="PANTHER" id="PTHR12302:SF3">
    <property type="entry name" value="SERINE_THREONINE-PROTEIN KINASE 31"/>
    <property type="match status" value="1"/>
</dbReference>
<accession>A0A2G4F5F7</accession>
<dbReference type="InterPro" id="IPR016071">
    <property type="entry name" value="Staphylococal_nuclease_OB-fold"/>
</dbReference>
<protein>
    <submittedName>
        <fullName evidence="6">Nuclease</fullName>
    </submittedName>
</protein>
<keyword evidence="4" id="KW-0732">Signal</keyword>
<name>A0A2G4F5F7_9CYAN</name>
<comment type="caution">
    <text evidence="6">The sequence shown here is derived from an EMBL/GenBank/DDBJ whole genome shotgun (WGS) entry which is preliminary data.</text>
</comment>
<dbReference type="AlphaFoldDB" id="A0A2G4F5F7"/>
<dbReference type="EMBL" id="NXIB02000009">
    <property type="protein sequence ID" value="PHX56941.1"/>
    <property type="molecule type" value="Genomic_DNA"/>
</dbReference>
<keyword evidence="7" id="KW-1185">Reference proteome</keyword>
<sequence length="190" mass="21128">MSQIKIAIFPTIKRLSAVIMLLLLFGCPQKFAANNYAVKRVSDGDTLVASDAAGKDIKVRFACVDAPEIPHTNAEKNSKASAQKNQFKWGMLALQRTQQLVKQGGDRVVLAVTDTDRYGRQVSEVRLPNGTFVQEVLTREGLAMVYRPYLKKCPSASILEQAEAEAKKSRSGVWGDSKFVPAWEFRHNDK</sequence>
<dbReference type="OrthoDB" id="465137at2"/>
<dbReference type="SUPFAM" id="SSF50199">
    <property type="entry name" value="Staphylococcal nuclease"/>
    <property type="match status" value="1"/>
</dbReference>
<dbReference type="PANTHER" id="PTHR12302">
    <property type="entry name" value="EBNA2 BINDING PROTEIN P100"/>
    <property type="match status" value="1"/>
</dbReference>
<evidence type="ECO:0000313" key="6">
    <source>
        <dbReference type="EMBL" id="PHX56941.1"/>
    </source>
</evidence>
<gene>
    <name evidence="6" type="ORF">CP500_002890</name>
</gene>
<keyword evidence="3" id="KW-0378">Hydrolase</keyword>
<evidence type="ECO:0000256" key="2">
    <source>
        <dbReference type="ARBA" id="ARBA00022759"/>
    </source>
</evidence>
<dbReference type="SMART" id="SM00318">
    <property type="entry name" value="SNc"/>
    <property type="match status" value="1"/>
</dbReference>
<dbReference type="Pfam" id="PF00565">
    <property type="entry name" value="SNase"/>
    <property type="match status" value="1"/>
</dbReference>
<evidence type="ECO:0000256" key="3">
    <source>
        <dbReference type="ARBA" id="ARBA00022801"/>
    </source>
</evidence>
<evidence type="ECO:0000256" key="1">
    <source>
        <dbReference type="ARBA" id="ARBA00022722"/>
    </source>
</evidence>